<dbReference type="EMBL" id="SNXK01000009">
    <property type="protein sequence ID" value="TDP31172.1"/>
    <property type="molecule type" value="Genomic_DNA"/>
</dbReference>
<comment type="caution">
    <text evidence="1">The sequence shown here is derived from an EMBL/GenBank/DDBJ whole genome shotgun (WGS) entry which is preliminary data.</text>
</comment>
<protein>
    <submittedName>
        <fullName evidence="1">Uncharacterized protein</fullName>
    </submittedName>
</protein>
<reference evidence="1 2" key="1">
    <citation type="submission" date="2019-03" db="EMBL/GenBank/DDBJ databases">
        <title>Genomic Encyclopedia of Type Strains, Phase IV (KMG-IV): sequencing the most valuable type-strain genomes for metagenomic binning, comparative biology and taxonomic classification.</title>
        <authorList>
            <person name="Goeker M."/>
        </authorList>
    </citation>
    <scope>NUCLEOTIDE SEQUENCE [LARGE SCALE GENOMIC DNA]</scope>
    <source>
        <strain evidence="1 2">DSM 44496</strain>
    </source>
</reference>
<sequence length="96" mass="9985">MATDEQNGTTPPPASAAEDLVTVDMLRELLGADDAQACLVLEGGRVRVAPGSEDQQSGMVVVSRAEVERRLGANPDPTALTEQAALLDSEVRLLGA</sequence>
<proteinExistence type="predicted"/>
<keyword evidence="2" id="KW-1185">Reference proteome</keyword>
<organism evidence="1 2">
    <name type="scientific">Nocardia ignorata</name>
    <dbReference type="NCBI Taxonomy" id="145285"/>
    <lineage>
        <taxon>Bacteria</taxon>
        <taxon>Bacillati</taxon>
        <taxon>Actinomycetota</taxon>
        <taxon>Actinomycetes</taxon>
        <taxon>Mycobacteriales</taxon>
        <taxon>Nocardiaceae</taxon>
        <taxon>Nocardia</taxon>
    </lineage>
</organism>
<dbReference type="RefSeq" id="WP_067494068.1">
    <property type="nucleotide sequence ID" value="NZ_JBHXPO010000010.1"/>
</dbReference>
<accession>A0A4V3CMS1</accession>
<evidence type="ECO:0000313" key="2">
    <source>
        <dbReference type="Proteomes" id="UP000295087"/>
    </source>
</evidence>
<dbReference type="AlphaFoldDB" id="A0A4V3CMS1"/>
<dbReference type="Proteomes" id="UP000295087">
    <property type="component" value="Unassembled WGS sequence"/>
</dbReference>
<evidence type="ECO:0000313" key="1">
    <source>
        <dbReference type="EMBL" id="TDP31172.1"/>
    </source>
</evidence>
<name>A0A4V3CMS1_NOCIG</name>
<gene>
    <name evidence="1" type="ORF">DFR75_109141</name>
</gene>